<evidence type="ECO:0000313" key="3">
    <source>
        <dbReference type="EMBL" id="AHI52653.1"/>
    </source>
</evidence>
<sequence>MKKLLSLLGAASLTATGASSVVACGGPLTKTQTQILNSIINFIENKENFKSDNISAQEIINETKQKFENENENLYINQKDAIPEMSSLLVLIDLEENIDSKLTFNLELITPDLISIFNNEPKWNEMGTKEKATLDLNTVVDPEVPNPDPQPEPENPGTENEKDLEANIPNTDLGHFSKYPSRSDIIIRTAQLNPKAPLNNGGFDVDYRGWDDGSGKDTATIYPTQNSHVGLTGKVTLHFTYTVTV</sequence>
<feature type="signal peptide" evidence="2">
    <location>
        <begin position="1"/>
        <end position="23"/>
    </location>
</feature>
<dbReference type="AlphaFoldDB" id="W6A6A7"/>
<dbReference type="InterPro" id="IPR054816">
    <property type="entry name" value="Lipoprotein_mollicutes-type_CS"/>
</dbReference>
<feature type="compositionally biased region" description="Pro residues" evidence="1">
    <location>
        <begin position="144"/>
        <end position="154"/>
    </location>
</feature>
<evidence type="ECO:0000256" key="1">
    <source>
        <dbReference type="SAM" id="MobiDB-lite"/>
    </source>
</evidence>
<name>W6A6A7_9MOLU</name>
<evidence type="ECO:0000313" key="4">
    <source>
        <dbReference type="Proteomes" id="UP000019267"/>
    </source>
</evidence>
<dbReference type="EMBL" id="CP006681">
    <property type="protein sequence ID" value="AHI52653.1"/>
    <property type="molecule type" value="Genomic_DNA"/>
</dbReference>
<organism evidence="3 4">
    <name type="scientific">Spiroplasma culicicola AES-1</name>
    <dbReference type="NCBI Taxonomy" id="1276246"/>
    <lineage>
        <taxon>Bacteria</taxon>
        <taxon>Bacillati</taxon>
        <taxon>Mycoplasmatota</taxon>
        <taxon>Mollicutes</taxon>
        <taxon>Entomoplasmatales</taxon>
        <taxon>Spiroplasmataceae</taxon>
        <taxon>Spiroplasma</taxon>
    </lineage>
</organism>
<dbReference type="NCBIfam" id="NF038029">
    <property type="entry name" value="LP_plasma"/>
    <property type="match status" value="1"/>
</dbReference>
<evidence type="ECO:0000256" key="2">
    <source>
        <dbReference type="SAM" id="SignalP"/>
    </source>
</evidence>
<dbReference type="RefSeq" id="WP_025362894.1">
    <property type="nucleotide sequence ID" value="NZ_CP006681.1"/>
</dbReference>
<dbReference type="PATRIC" id="fig|1276246.3.peg.311"/>
<keyword evidence="4" id="KW-1185">Reference proteome</keyword>
<evidence type="ECO:0008006" key="5">
    <source>
        <dbReference type="Google" id="ProtNLM"/>
    </source>
</evidence>
<dbReference type="PROSITE" id="PS51257">
    <property type="entry name" value="PROKAR_LIPOPROTEIN"/>
    <property type="match status" value="1"/>
</dbReference>
<protein>
    <recommendedName>
        <fullName evidence="5">Lipoprotein</fullName>
    </recommendedName>
</protein>
<dbReference type="Proteomes" id="UP000019267">
    <property type="component" value="Chromosome"/>
</dbReference>
<feature type="region of interest" description="Disordered" evidence="1">
    <location>
        <begin position="139"/>
        <end position="173"/>
    </location>
</feature>
<accession>W6A6A7</accession>
<dbReference type="KEGG" id="scq:SCULI_v1c03120"/>
<gene>
    <name evidence="3" type="ORF">SCULI_v1c03120</name>
</gene>
<dbReference type="HOGENOM" id="CLU_1133038_0_0_14"/>
<proteinExistence type="predicted"/>
<feature type="chain" id="PRO_5004876962" description="Lipoprotein" evidence="2">
    <location>
        <begin position="24"/>
        <end position="245"/>
    </location>
</feature>
<keyword evidence="2" id="KW-0732">Signal</keyword>
<reference evidence="3 4" key="1">
    <citation type="journal article" date="2014" name="Genome Biol. Evol.">
        <title>Molecular evolution of the substrate utilization strategies and putative virulence factors in mosquito-associated Spiroplasma species.</title>
        <authorList>
            <person name="Chang T.H."/>
            <person name="Lo W.S."/>
            <person name="Ku C."/>
            <person name="Chen L.L."/>
            <person name="Kuo C.H."/>
        </authorList>
    </citation>
    <scope>NUCLEOTIDE SEQUENCE [LARGE SCALE GENOMIC DNA]</scope>
    <source>
        <strain evidence="3">AES-1</strain>
    </source>
</reference>